<reference evidence="1" key="1">
    <citation type="submission" date="2022-04" db="EMBL/GenBank/DDBJ databases">
        <title>Genome of the entomopathogenic fungus Entomophthora muscae.</title>
        <authorList>
            <person name="Elya C."/>
            <person name="Lovett B.R."/>
            <person name="Lee E."/>
            <person name="Macias A.M."/>
            <person name="Hajek A.E."/>
            <person name="De Bivort B.L."/>
            <person name="Kasson M.T."/>
            <person name="De Fine Licht H.H."/>
            <person name="Stajich J.E."/>
        </authorList>
    </citation>
    <scope>NUCLEOTIDE SEQUENCE</scope>
    <source>
        <strain evidence="1">Berkeley</strain>
    </source>
</reference>
<proteinExistence type="predicted"/>
<comment type="caution">
    <text evidence="1">The sequence shown here is derived from an EMBL/GenBank/DDBJ whole genome shotgun (WGS) entry which is preliminary data.</text>
</comment>
<keyword evidence="2" id="KW-1185">Reference proteome</keyword>
<dbReference type="Proteomes" id="UP001165960">
    <property type="component" value="Unassembled WGS sequence"/>
</dbReference>
<name>A0ACC2RGG3_9FUNG</name>
<evidence type="ECO:0000313" key="2">
    <source>
        <dbReference type="Proteomes" id="UP001165960"/>
    </source>
</evidence>
<accession>A0ACC2RGG3</accession>
<sequence>MYLTISFFFLDMVLPLIVLDEVLDYLEVEDWHELRQISKYWNTLISKRVFQHFYAEGKEHQVDYSSILTKYSGYFKILSVSEDAFLQGPFDETTINFQLFSSIHSLRLLYFTKIPYYFLDLCKELKLIKHLSVFGLPNQISLDLHCHFSQLTSIYLLNVIYDFTKTSASFDMLESFTSSSDGDRLLIPGNIGKIFPRLLSFHLFFRAYDTDFSLLKLDWKKRLIRNVGFVSSEKAVISLEFYECDVALASEENIPDQVSLLFSQFIHTRLSDGTPTRPCIKECSFSTGVSRWVDGFRFILEEKRLTWISDLLLIMRWSAIDFKATKFKVISNVTACGNFFAWMSSGFPDLETLVVDAYIDTTGWTDDLSSLKYFYGSTSSLATLRRIIAHSPQIQEVHALLTLTQLTRLRAKFPGILFSYYAPKSFSNFERDSHILLNTQCVALLTLTIQLAQALKLAAFILCTFTRIFHKRHKHFKTRHNFMCIHEKSYQIFFILMDILLGSTQHKKGEDLEEIV</sequence>
<evidence type="ECO:0000313" key="1">
    <source>
        <dbReference type="EMBL" id="KAJ9049133.1"/>
    </source>
</evidence>
<protein>
    <submittedName>
        <fullName evidence="1">Uncharacterized protein</fullName>
    </submittedName>
</protein>
<organism evidence="1 2">
    <name type="scientific">Entomophthora muscae</name>
    <dbReference type="NCBI Taxonomy" id="34485"/>
    <lineage>
        <taxon>Eukaryota</taxon>
        <taxon>Fungi</taxon>
        <taxon>Fungi incertae sedis</taxon>
        <taxon>Zoopagomycota</taxon>
        <taxon>Entomophthoromycotina</taxon>
        <taxon>Entomophthoromycetes</taxon>
        <taxon>Entomophthorales</taxon>
        <taxon>Entomophthoraceae</taxon>
        <taxon>Entomophthora</taxon>
    </lineage>
</organism>
<gene>
    <name evidence="1" type="ORF">DSO57_1027755</name>
</gene>
<dbReference type="EMBL" id="QTSX02007271">
    <property type="protein sequence ID" value="KAJ9049133.1"/>
    <property type="molecule type" value="Genomic_DNA"/>
</dbReference>